<evidence type="ECO:0000313" key="2">
    <source>
        <dbReference type="EMBL" id="KKN49484.1"/>
    </source>
</evidence>
<feature type="compositionally biased region" description="Basic and acidic residues" evidence="1">
    <location>
        <begin position="185"/>
        <end position="200"/>
    </location>
</feature>
<organism evidence="2">
    <name type="scientific">marine sediment metagenome</name>
    <dbReference type="NCBI Taxonomy" id="412755"/>
    <lineage>
        <taxon>unclassified sequences</taxon>
        <taxon>metagenomes</taxon>
        <taxon>ecological metagenomes</taxon>
    </lineage>
</organism>
<protein>
    <recommendedName>
        <fullName evidence="3">DUF924 domain-containing protein</fullName>
    </recommendedName>
</protein>
<dbReference type="SUPFAM" id="SSF48452">
    <property type="entry name" value="TPR-like"/>
    <property type="match status" value="1"/>
</dbReference>
<dbReference type="EMBL" id="LAZR01001166">
    <property type="protein sequence ID" value="KKN49484.1"/>
    <property type="molecule type" value="Genomic_DNA"/>
</dbReference>
<dbReference type="InterPro" id="IPR011990">
    <property type="entry name" value="TPR-like_helical_dom_sf"/>
</dbReference>
<evidence type="ECO:0008006" key="3">
    <source>
        <dbReference type="Google" id="ProtNLM"/>
    </source>
</evidence>
<dbReference type="AlphaFoldDB" id="A0A0F9R3X3"/>
<gene>
    <name evidence="2" type="ORF">LCGC14_0642400</name>
</gene>
<dbReference type="InterPro" id="IPR010323">
    <property type="entry name" value="DUF924"/>
</dbReference>
<name>A0A0F9R3X3_9ZZZZ</name>
<sequence length="200" mass="23298">MFDWKEILDFWFGDLDEKGLPDGPHRNRWFRSSKRFDQEIRRRFLSMVLFASEQGLGHWRKEAGGKLAEIILLDQFSRNIFRGGALAFEQDKLANKLCKEAMRKGDDMALPPVQRAFIYMPLEHAERLEDQALSVECYEHLVAATSGVVQDFMTSFLRSAQDHKDIIERFGRFPHRNQALGRSSTEAEKEYLDTGRHFGQ</sequence>
<proteinExistence type="predicted"/>
<feature type="region of interest" description="Disordered" evidence="1">
    <location>
        <begin position="180"/>
        <end position="200"/>
    </location>
</feature>
<evidence type="ECO:0000256" key="1">
    <source>
        <dbReference type="SAM" id="MobiDB-lite"/>
    </source>
</evidence>
<dbReference type="Pfam" id="PF06041">
    <property type="entry name" value="DUF924"/>
    <property type="match status" value="1"/>
</dbReference>
<reference evidence="2" key="1">
    <citation type="journal article" date="2015" name="Nature">
        <title>Complex archaea that bridge the gap between prokaryotes and eukaryotes.</title>
        <authorList>
            <person name="Spang A."/>
            <person name="Saw J.H."/>
            <person name="Jorgensen S.L."/>
            <person name="Zaremba-Niedzwiedzka K."/>
            <person name="Martijn J."/>
            <person name="Lind A.E."/>
            <person name="van Eijk R."/>
            <person name="Schleper C."/>
            <person name="Guy L."/>
            <person name="Ettema T.J."/>
        </authorList>
    </citation>
    <scope>NUCLEOTIDE SEQUENCE</scope>
</reference>
<dbReference type="Gene3D" id="1.25.40.10">
    <property type="entry name" value="Tetratricopeptide repeat domain"/>
    <property type="match status" value="1"/>
</dbReference>
<accession>A0A0F9R3X3</accession>
<dbReference type="Gene3D" id="1.20.58.320">
    <property type="entry name" value="TPR-like"/>
    <property type="match status" value="1"/>
</dbReference>
<comment type="caution">
    <text evidence="2">The sequence shown here is derived from an EMBL/GenBank/DDBJ whole genome shotgun (WGS) entry which is preliminary data.</text>
</comment>